<dbReference type="PANTHER" id="PTHR10424:SF8">
    <property type="entry name" value="ENDOGENOUS RETROVIRUS GROUP PABLB MEMBER 1 ENV POLYPROTEIN"/>
    <property type="match status" value="1"/>
</dbReference>
<organism evidence="1 2">
    <name type="scientific">Equus asinus</name>
    <name type="common">Donkey</name>
    <name type="synonym">Equus africanus asinus</name>
    <dbReference type="NCBI Taxonomy" id="9793"/>
    <lineage>
        <taxon>Eukaryota</taxon>
        <taxon>Metazoa</taxon>
        <taxon>Chordata</taxon>
        <taxon>Craniata</taxon>
        <taxon>Vertebrata</taxon>
        <taxon>Euteleostomi</taxon>
        <taxon>Mammalia</taxon>
        <taxon>Eutheria</taxon>
        <taxon>Laurasiatheria</taxon>
        <taxon>Perissodactyla</taxon>
        <taxon>Equidae</taxon>
        <taxon>Equus</taxon>
    </lineage>
</organism>
<sequence>MGKIPRYMCSHIIALKNTDWFGTDSGRRPSICWLAPNGTQWLCGSNLWPWLLPGWIGRCTLGFVWMQGRTTFTISPPVNLLNLQQCSTHSVFHWYDHVASIFLPQLGIESVILHMEALNKFTMKALNNTQHRLSLLDLEVSQMCKAVLQNRMALDVLTAGQGGTCALIKSECCVCIPDYHQNISGFLSDMSHLIKSMSDPTLSPNDWLNSLSGPGFWTTGWVNHIACISYYNLLSISLFVFHTSTKFHLWDHLLSNDSLLS</sequence>
<name>A0A9L0JXF1_EQUAS</name>
<keyword evidence="2" id="KW-1185">Reference proteome</keyword>
<dbReference type="GeneTree" id="ENSGT01090000263304"/>
<dbReference type="InterPro" id="IPR018154">
    <property type="entry name" value="TLV/ENV_coat_polyprotein"/>
</dbReference>
<evidence type="ECO:0000313" key="2">
    <source>
        <dbReference type="Proteomes" id="UP000694387"/>
    </source>
</evidence>
<dbReference type="Ensembl" id="ENSEAST00005066169.1">
    <property type="protein sequence ID" value="ENSEASP00005053800.1"/>
    <property type="gene ID" value="ENSEASG00005023862.1"/>
</dbReference>
<evidence type="ECO:0000313" key="1">
    <source>
        <dbReference type="Ensembl" id="ENSEASP00005053800.1"/>
    </source>
</evidence>
<accession>A0A9L0JXF1</accession>
<proteinExistence type="predicted"/>
<dbReference type="SUPFAM" id="SSF58069">
    <property type="entry name" value="Virus ectodomain"/>
    <property type="match status" value="1"/>
</dbReference>
<reference evidence="1 2" key="1">
    <citation type="journal article" date="2020" name="Nat. Commun.">
        <title>Donkey genomes provide new insights into domestication and selection for coat color.</title>
        <authorList>
            <person name="Wang"/>
            <person name="C."/>
            <person name="Li"/>
            <person name="H."/>
            <person name="Guo"/>
            <person name="Y."/>
            <person name="Huang"/>
            <person name="J."/>
            <person name="Sun"/>
            <person name="Y."/>
            <person name="Min"/>
            <person name="J."/>
            <person name="Wang"/>
            <person name="J."/>
            <person name="Fang"/>
            <person name="X."/>
            <person name="Zhao"/>
            <person name="Z."/>
            <person name="Wang"/>
            <person name="S."/>
            <person name="Zhang"/>
            <person name="Y."/>
            <person name="Liu"/>
            <person name="Q."/>
            <person name="Jiang"/>
            <person name="Q."/>
            <person name="Wang"/>
            <person name="X."/>
            <person name="Guo"/>
            <person name="Y."/>
            <person name="Yang"/>
            <person name="C."/>
            <person name="Wang"/>
            <person name="Y."/>
            <person name="Tian"/>
            <person name="F."/>
            <person name="Zhuang"/>
            <person name="G."/>
            <person name="Fan"/>
            <person name="Y."/>
            <person name="Gao"/>
            <person name="Q."/>
            <person name="Li"/>
            <person name="Y."/>
            <person name="Ju"/>
            <person name="Z."/>
            <person name="Li"/>
            <person name="J."/>
            <person name="Li"/>
            <person name="R."/>
            <person name="Hou"/>
            <person name="M."/>
            <person name="Yang"/>
            <person name="G."/>
            <person name="Liu"/>
            <person name="G."/>
            <person name="Liu"/>
            <person name="W."/>
            <person name="Guo"/>
            <person name="J."/>
            <person name="Pan"/>
            <person name="S."/>
            <person name="Fan"/>
            <person name="G."/>
            <person name="Zhang"/>
            <person name="W."/>
            <person name="Zhang"/>
            <person name="R."/>
            <person name="Yu"/>
            <person name="J."/>
            <person name="Zhang"/>
            <person name="X."/>
            <person name="Yin"/>
            <person name="Q."/>
            <person name="Ji"/>
            <person name="C."/>
            <person name="Jin"/>
            <person name="Y."/>
            <person name="Yue"/>
            <person name="G."/>
            <person name="Liu"/>
            <person name="M."/>
            <person name="Xu"/>
            <person name="J."/>
            <person name="Liu"/>
            <person name="S."/>
            <person name="Jordana"/>
            <person name="J."/>
            <person name="Noce"/>
            <person name="A."/>
            <person name="Amills"/>
            <person name="M."/>
            <person name="Wu"/>
            <person name="D.D."/>
            <person name="Li"/>
            <person name="S."/>
            <person name="Zhou"/>
            <person name="X. and Zhong"/>
            <person name="J."/>
        </authorList>
    </citation>
    <scope>NUCLEOTIDE SEQUENCE [LARGE SCALE GENOMIC DNA]</scope>
</reference>
<dbReference type="AlphaFoldDB" id="A0A9L0JXF1"/>
<dbReference type="PANTHER" id="PTHR10424">
    <property type="entry name" value="VIRAL ENVELOPE PROTEIN"/>
    <property type="match status" value="1"/>
</dbReference>
<dbReference type="Gene3D" id="1.10.287.210">
    <property type="match status" value="1"/>
</dbReference>
<dbReference type="Pfam" id="PF00429">
    <property type="entry name" value="TLV_coat"/>
    <property type="match status" value="1"/>
</dbReference>
<dbReference type="Proteomes" id="UP000694387">
    <property type="component" value="Chromosome 8"/>
</dbReference>
<protein>
    <submittedName>
        <fullName evidence="1">Uncharacterized protein</fullName>
    </submittedName>
</protein>
<reference evidence="1" key="2">
    <citation type="submission" date="2025-08" db="UniProtKB">
        <authorList>
            <consortium name="Ensembl"/>
        </authorList>
    </citation>
    <scope>IDENTIFICATION</scope>
</reference>
<reference evidence="1" key="3">
    <citation type="submission" date="2025-09" db="UniProtKB">
        <authorList>
            <consortium name="Ensembl"/>
        </authorList>
    </citation>
    <scope>IDENTIFICATION</scope>
</reference>